<dbReference type="OMA" id="INRSSWY"/>
<dbReference type="InterPro" id="IPR005225">
    <property type="entry name" value="Small_GTP-bd"/>
</dbReference>
<reference evidence="3" key="1">
    <citation type="submission" date="2018-01" db="EMBL/GenBank/DDBJ databases">
        <authorList>
            <person name="Alioto T."/>
            <person name="Alioto T."/>
        </authorList>
    </citation>
    <scope>NUCLEOTIDE SEQUENCE [LARGE SCALE GENOMIC DNA]</scope>
</reference>
<dbReference type="GO" id="GO:0003924">
    <property type="term" value="F:GTPase activity"/>
    <property type="evidence" value="ECO:0007669"/>
    <property type="project" value="InterPro"/>
</dbReference>
<dbReference type="Proteomes" id="UP000268350">
    <property type="component" value="Unassembled WGS sequence"/>
</dbReference>
<protein>
    <submittedName>
        <fullName evidence="2">Blast:Ras-related protein Rab-5A</fullName>
    </submittedName>
</protein>
<dbReference type="SMART" id="SM00174">
    <property type="entry name" value="RHO"/>
    <property type="match status" value="1"/>
</dbReference>
<evidence type="ECO:0000313" key="3">
    <source>
        <dbReference type="Proteomes" id="UP000268350"/>
    </source>
</evidence>
<dbReference type="Pfam" id="PF00071">
    <property type="entry name" value="Ras"/>
    <property type="match status" value="1"/>
</dbReference>
<dbReference type="SMART" id="SM00173">
    <property type="entry name" value="RAS"/>
    <property type="match status" value="1"/>
</dbReference>
<dbReference type="PANTHER" id="PTHR47979">
    <property type="entry name" value="DRAB11-RELATED"/>
    <property type="match status" value="1"/>
</dbReference>
<dbReference type="SMART" id="SM00175">
    <property type="entry name" value="RAB"/>
    <property type="match status" value="1"/>
</dbReference>
<dbReference type="AlphaFoldDB" id="A0A3B0K8B0"/>
<dbReference type="PRINTS" id="PR00449">
    <property type="entry name" value="RASTRNSFRMNG"/>
</dbReference>
<gene>
    <name evidence="2" type="ORF">DGUA_6G012666</name>
</gene>
<dbReference type="Gene3D" id="3.40.50.300">
    <property type="entry name" value="P-loop containing nucleotide triphosphate hydrolases"/>
    <property type="match status" value="1"/>
</dbReference>
<dbReference type="InterPro" id="IPR050209">
    <property type="entry name" value="Rab_GTPases_membrane_traffic"/>
</dbReference>
<dbReference type="InterPro" id="IPR001806">
    <property type="entry name" value="Small_GTPase"/>
</dbReference>
<accession>A0A3B0K8B0</accession>
<evidence type="ECO:0000313" key="2">
    <source>
        <dbReference type="EMBL" id="SPP79768.1"/>
    </source>
</evidence>
<dbReference type="OrthoDB" id="63533at2759"/>
<dbReference type="PROSITE" id="PS51421">
    <property type="entry name" value="RAS"/>
    <property type="match status" value="1"/>
</dbReference>
<sequence length="166" mass="19355">MLRTDFEVVRLGSSNVGKTSLISRYINGETMERGQPTVGVEFLVKTICEPHLNLRTKIWDTARQKCFKDILRRYYTNFQGALLVYDIHTRKSYEAAKEWAVELKEKRCIRRIVIALVGHKADITDQRTVTTIEAEEYAKENSLIFWETSSVTNMNINKCFHDVGWF</sequence>
<dbReference type="STRING" id="7266.A0A3B0K8B0"/>
<keyword evidence="3" id="KW-1185">Reference proteome</keyword>
<dbReference type="EMBL" id="OUUW01000004">
    <property type="protein sequence ID" value="SPP79768.1"/>
    <property type="molecule type" value="Genomic_DNA"/>
</dbReference>
<organism evidence="2 3">
    <name type="scientific">Drosophila guanche</name>
    <name type="common">Fruit fly</name>
    <dbReference type="NCBI Taxonomy" id="7266"/>
    <lineage>
        <taxon>Eukaryota</taxon>
        <taxon>Metazoa</taxon>
        <taxon>Ecdysozoa</taxon>
        <taxon>Arthropoda</taxon>
        <taxon>Hexapoda</taxon>
        <taxon>Insecta</taxon>
        <taxon>Pterygota</taxon>
        <taxon>Neoptera</taxon>
        <taxon>Endopterygota</taxon>
        <taxon>Diptera</taxon>
        <taxon>Brachycera</taxon>
        <taxon>Muscomorpha</taxon>
        <taxon>Ephydroidea</taxon>
        <taxon>Drosophilidae</taxon>
        <taxon>Drosophila</taxon>
        <taxon>Sophophora</taxon>
    </lineage>
</organism>
<comment type="similarity">
    <text evidence="1">Belongs to the small GTPase superfamily. Rab family.</text>
</comment>
<dbReference type="PROSITE" id="PS51419">
    <property type="entry name" value="RAB"/>
    <property type="match status" value="1"/>
</dbReference>
<dbReference type="SUPFAM" id="SSF52540">
    <property type="entry name" value="P-loop containing nucleoside triphosphate hydrolases"/>
    <property type="match status" value="1"/>
</dbReference>
<name>A0A3B0K8B0_DROGU</name>
<dbReference type="NCBIfam" id="TIGR00231">
    <property type="entry name" value="small_GTP"/>
    <property type="match status" value="1"/>
</dbReference>
<dbReference type="FunFam" id="3.40.50.300:FF:001447">
    <property type="entry name" value="Ras-related protein Rab-1B"/>
    <property type="match status" value="1"/>
</dbReference>
<evidence type="ECO:0000256" key="1">
    <source>
        <dbReference type="ARBA" id="ARBA00006270"/>
    </source>
</evidence>
<dbReference type="InterPro" id="IPR027417">
    <property type="entry name" value="P-loop_NTPase"/>
</dbReference>
<dbReference type="GO" id="GO:0005525">
    <property type="term" value="F:GTP binding"/>
    <property type="evidence" value="ECO:0007669"/>
    <property type="project" value="InterPro"/>
</dbReference>
<proteinExistence type="inferred from homology"/>